<dbReference type="InterPro" id="IPR011993">
    <property type="entry name" value="PH-like_dom_sf"/>
</dbReference>
<sequence length="548" mass="57217">MSAAKQFQEKLTILNSEFVDFVKGALEENPAYDLSPSVKDYIDHVKELDQVYSEQKIGERKVINAVRRNAPQEKPNPLPRPVKPTPSVVTAPPKEVGNGQVEPPGQFPGLPKCYRITMPKMPEKSSSTFSAPKLVGSTTTSNASTCGSSRKRRQEAALDYDEMKSTKSSDYGKSKPTEVSPPKLSAGLAAFSAKLQAEKTGDKPASSLFASSGGDKSAPVLFGSTSTDKPASSLFAPTSSDKPASSLFGSAAGTPPASLFAFGAKKDDSAASDGSPKPPGLFTFGSASGDASKNTLSVPKPFAFEGRPSDSSSPSDKPSESPKPAGLFTFGAKPSSTFKPAAAPPSLFGTTTAAAAKEAAFGPLTFGAKKDDTSSTTAPSLFGTKPTTGLNPLLGGLKPPTTGGGLFASMPVPKPAESTPAAEGEEAGEEDAPPPKPEVVEHEEKDAVFNTKCSMFTFSGGEYKKTGVGQLYIKPSEKGTNLLIRAATTIGTVWVNTIVDEHFKASKKSKDKIQASFPTPEGSKTVLIRVNEKDTEAIADYLIGGKKA</sequence>
<accession>A0A7E4ZRJ8</accession>
<name>A0A7E4ZRJ8_PANRE</name>
<dbReference type="Gene3D" id="2.30.29.30">
    <property type="entry name" value="Pleckstrin-homology domain (PH domain)/Phosphotyrosine-binding domain (PTB)"/>
    <property type="match status" value="1"/>
</dbReference>
<feature type="compositionally biased region" description="Polar residues" evidence="1">
    <location>
        <begin position="124"/>
        <end position="148"/>
    </location>
</feature>
<feature type="region of interest" description="Disordered" evidence="1">
    <location>
        <begin position="366"/>
        <end position="392"/>
    </location>
</feature>
<feature type="region of interest" description="Disordered" evidence="1">
    <location>
        <begin position="411"/>
        <end position="440"/>
    </location>
</feature>
<feature type="region of interest" description="Disordered" evidence="1">
    <location>
        <begin position="68"/>
        <end position="87"/>
    </location>
</feature>
<feature type="region of interest" description="Disordered" evidence="1">
    <location>
        <begin position="122"/>
        <end position="183"/>
    </location>
</feature>
<feature type="compositionally biased region" description="Low complexity" evidence="1">
    <location>
        <begin position="383"/>
        <end position="392"/>
    </location>
</feature>
<proteinExistence type="predicted"/>
<feature type="compositionally biased region" description="Basic and acidic residues" evidence="1">
    <location>
        <begin position="161"/>
        <end position="176"/>
    </location>
</feature>
<feature type="compositionally biased region" description="Pro residues" evidence="1">
    <location>
        <begin position="74"/>
        <end position="84"/>
    </location>
</feature>
<organism evidence="2 3">
    <name type="scientific">Panagrellus redivivus</name>
    <name type="common">Microworm</name>
    <dbReference type="NCBI Taxonomy" id="6233"/>
    <lineage>
        <taxon>Eukaryota</taxon>
        <taxon>Metazoa</taxon>
        <taxon>Ecdysozoa</taxon>
        <taxon>Nematoda</taxon>
        <taxon>Chromadorea</taxon>
        <taxon>Rhabditida</taxon>
        <taxon>Tylenchina</taxon>
        <taxon>Panagrolaimomorpha</taxon>
        <taxon>Panagrolaimoidea</taxon>
        <taxon>Panagrolaimidae</taxon>
        <taxon>Panagrellus</taxon>
    </lineage>
</organism>
<feature type="region of interest" description="Disordered" evidence="1">
    <location>
        <begin position="266"/>
        <end position="347"/>
    </location>
</feature>
<feature type="compositionally biased region" description="Polar residues" evidence="1">
    <location>
        <begin position="223"/>
        <end position="243"/>
    </location>
</feature>
<evidence type="ECO:0000313" key="2">
    <source>
        <dbReference type="Proteomes" id="UP000492821"/>
    </source>
</evidence>
<dbReference type="Proteomes" id="UP000492821">
    <property type="component" value="Unassembled WGS sequence"/>
</dbReference>
<keyword evidence="2" id="KW-1185">Reference proteome</keyword>
<reference evidence="2" key="1">
    <citation type="journal article" date="2013" name="Genetics">
        <title>The draft genome and transcriptome of Panagrellus redivivus are shaped by the harsh demands of a free-living lifestyle.</title>
        <authorList>
            <person name="Srinivasan J."/>
            <person name="Dillman A.R."/>
            <person name="Macchietto M.G."/>
            <person name="Heikkinen L."/>
            <person name="Lakso M."/>
            <person name="Fracchia K.M."/>
            <person name="Antoshechkin I."/>
            <person name="Mortazavi A."/>
            <person name="Wong G."/>
            <person name="Sternberg P.W."/>
        </authorList>
    </citation>
    <scope>NUCLEOTIDE SEQUENCE [LARGE SCALE GENOMIC DNA]</scope>
    <source>
        <strain evidence="2">MT8872</strain>
    </source>
</reference>
<feature type="compositionally biased region" description="Polar residues" evidence="1">
    <location>
        <begin position="285"/>
        <end position="297"/>
    </location>
</feature>
<feature type="compositionally biased region" description="Acidic residues" evidence="1">
    <location>
        <begin position="423"/>
        <end position="432"/>
    </location>
</feature>
<protein>
    <submittedName>
        <fullName evidence="3">RanBD1 domain-containing protein</fullName>
    </submittedName>
</protein>
<dbReference type="WBParaSite" id="Pan_g1327.t2">
    <property type="protein sequence ID" value="Pan_g1327.t2"/>
    <property type="gene ID" value="Pan_g1327"/>
</dbReference>
<evidence type="ECO:0000256" key="1">
    <source>
        <dbReference type="SAM" id="MobiDB-lite"/>
    </source>
</evidence>
<dbReference type="SUPFAM" id="SSF50729">
    <property type="entry name" value="PH domain-like"/>
    <property type="match status" value="1"/>
</dbReference>
<reference evidence="3" key="2">
    <citation type="submission" date="2020-10" db="UniProtKB">
        <authorList>
            <consortium name="WormBaseParasite"/>
        </authorList>
    </citation>
    <scope>IDENTIFICATION</scope>
</reference>
<dbReference type="AlphaFoldDB" id="A0A7E4ZRJ8"/>
<evidence type="ECO:0000313" key="3">
    <source>
        <dbReference type="WBParaSite" id="Pan_g1327.t2"/>
    </source>
</evidence>
<feature type="region of interest" description="Disordered" evidence="1">
    <location>
        <begin position="202"/>
        <end position="250"/>
    </location>
</feature>